<dbReference type="Gene3D" id="3.50.50.60">
    <property type="entry name" value="FAD/NAD(P)-binding domain"/>
    <property type="match status" value="1"/>
</dbReference>
<evidence type="ECO:0000256" key="1">
    <source>
        <dbReference type="ARBA" id="ARBA00023002"/>
    </source>
</evidence>
<protein>
    <submittedName>
        <fullName evidence="4">FAD-dependent monooxygenase</fullName>
    </submittedName>
</protein>
<dbReference type="GO" id="GO:0004497">
    <property type="term" value="F:monooxygenase activity"/>
    <property type="evidence" value="ECO:0007669"/>
    <property type="project" value="UniProtKB-KW"/>
</dbReference>
<dbReference type="InterPro" id="IPR050493">
    <property type="entry name" value="FAD-dep_Monooxygenase_BioMet"/>
</dbReference>
<evidence type="ECO:0000313" key="5">
    <source>
        <dbReference type="Proteomes" id="UP001163104"/>
    </source>
</evidence>
<feature type="domain" description="FAD-binding" evidence="3">
    <location>
        <begin position="14"/>
        <end position="352"/>
    </location>
</feature>
<dbReference type="Proteomes" id="UP001163104">
    <property type="component" value="Chromosome"/>
</dbReference>
<dbReference type="GO" id="GO:0071949">
    <property type="term" value="F:FAD binding"/>
    <property type="evidence" value="ECO:0007669"/>
    <property type="project" value="InterPro"/>
</dbReference>
<evidence type="ECO:0000259" key="3">
    <source>
        <dbReference type="Pfam" id="PF01494"/>
    </source>
</evidence>
<evidence type="ECO:0000256" key="2">
    <source>
        <dbReference type="ARBA" id="ARBA00023033"/>
    </source>
</evidence>
<dbReference type="PANTHER" id="PTHR13789">
    <property type="entry name" value="MONOOXYGENASE"/>
    <property type="match status" value="1"/>
</dbReference>
<keyword evidence="1" id="KW-0560">Oxidoreductase</keyword>
<dbReference type="InterPro" id="IPR002938">
    <property type="entry name" value="FAD-bd"/>
</dbReference>
<reference evidence="4" key="1">
    <citation type="submission" date="2022-10" db="EMBL/GenBank/DDBJ databases">
        <title>Mechanism of multi-heavy metal repair in Cytobacillus Firmus M7.</title>
        <authorList>
            <person name="Li X."/>
            <person name="Yu C."/>
        </authorList>
    </citation>
    <scope>NUCLEOTIDE SEQUENCE</scope>
    <source>
        <strain evidence="4">M7</strain>
    </source>
</reference>
<accession>A0AA46P5A4</accession>
<name>A0AA46P5A4_CYTFI</name>
<evidence type="ECO:0000313" key="4">
    <source>
        <dbReference type="EMBL" id="UYG97406.1"/>
    </source>
</evidence>
<dbReference type="AlphaFoldDB" id="A0AA46P5A4"/>
<dbReference type="SUPFAM" id="SSF54373">
    <property type="entry name" value="FAD-linked reductases, C-terminal domain"/>
    <property type="match status" value="1"/>
</dbReference>
<gene>
    <name evidence="4" type="ORF">OD459_10460</name>
</gene>
<organism evidence="4 5">
    <name type="scientific">Cytobacillus firmus</name>
    <name type="common">Bacillus firmus</name>
    <dbReference type="NCBI Taxonomy" id="1399"/>
    <lineage>
        <taxon>Bacteria</taxon>
        <taxon>Bacillati</taxon>
        <taxon>Bacillota</taxon>
        <taxon>Bacilli</taxon>
        <taxon>Bacillales</taxon>
        <taxon>Bacillaceae</taxon>
        <taxon>Cytobacillus</taxon>
    </lineage>
</organism>
<dbReference type="SUPFAM" id="SSF51905">
    <property type="entry name" value="FAD/NAD(P)-binding domain"/>
    <property type="match status" value="1"/>
</dbReference>
<dbReference type="RefSeq" id="WP_053071342.1">
    <property type="nucleotide sequence ID" value="NZ_CP107027.1"/>
</dbReference>
<keyword evidence="2 4" id="KW-0503">Monooxygenase</keyword>
<dbReference type="EMBL" id="CP107027">
    <property type="protein sequence ID" value="UYG97406.1"/>
    <property type="molecule type" value="Genomic_DNA"/>
</dbReference>
<proteinExistence type="predicted"/>
<dbReference type="PANTHER" id="PTHR13789:SF309">
    <property type="entry name" value="PUTATIVE (AFU_ORTHOLOGUE AFUA_6G14510)-RELATED"/>
    <property type="match status" value="1"/>
</dbReference>
<dbReference type="Pfam" id="PF01494">
    <property type="entry name" value="FAD_binding_3"/>
    <property type="match status" value="1"/>
</dbReference>
<sequence>MVGLYVLESGDTMKAIIIGAGIGGLSTAIALRKIGMEVKVFESKHEVRFAGAGLGIGANAVRALQQLGVGDQVVQEGKALDELRILTPAGKILQRTDTALISRKYGLDNVAIERGKLLELLMSALGQTQIVHTGKTCRHFEQNASGVRVWFEDGSTEEGDLLIAADGIHSTIRETLMPNAKPRYSGYTCWRAVVQAGPNLRDYDPKIFIETWGRGGRFGIVPLPDNRIYWFACVNAKAKDSQLRAFTVSNLTKIFESYHEPIPGILAQTSDTPLLHHDIYDLPPISRFVFGNIILLGDSAHAMTPNLGQGAGQSIEDAIILAGHLKRSSTIEKALERYEHERTGRTSQITRMSNRIGRVAQLNNGVSVALRDALFPRIPAWVLEKQLKYLYEVRFEGL</sequence>
<dbReference type="NCBIfam" id="NF005243">
    <property type="entry name" value="PRK06753.1"/>
    <property type="match status" value="1"/>
</dbReference>
<dbReference type="InterPro" id="IPR036188">
    <property type="entry name" value="FAD/NAD-bd_sf"/>
</dbReference>
<dbReference type="PRINTS" id="PR00420">
    <property type="entry name" value="RNGMNOXGNASE"/>
</dbReference>